<dbReference type="EMBL" id="SRXV01000003">
    <property type="protein sequence ID" value="TGY92222.1"/>
    <property type="molecule type" value="Genomic_DNA"/>
</dbReference>
<reference evidence="1 2" key="1">
    <citation type="journal article" date="2013" name="Int. J. Syst. Evol. Microbiol.">
        <title>Marinicauda pacifica gen. nov., sp. nov., a prosthecate alphaproteobacterium of the family Hyphomonadaceae isolated from deep seawater.</title>
        <authorList>
            <person name="Zhang X.Y."/>
            <person name="Li G.W."/>
            <person name="Wang C.S."/>
            <person name="Zhang Y.J."/>
            <person name="Xu X.W."/>
            <person name="Li H."/>
            <person name="Liu A."/>
            <person name="Liu C."/>
            <person name="Xie B.B."/>
            <person name="Qin Q.L."/>
            <person name="Xu Z."/>
            <person name="Chen X.L."/>
            <person name="Zhou B.C."/>
            <person name="Zhang Y.Z."/>
        </authorList>
    </citation>
    <scope>NUCLEOTIDE SEQUENCE [LARGE SCALE GENOMIC DNA]</scope>
    <source>
        <strain evidence="1 2">P-1 km-3</strain>
    </source>
</reference>
<name>A0A4S2H9V3_9PROT</name>
<proteinExistence type="predicted"/>
<dbReference type="RefSeq" id="WP_135945356.1">
    <property type="nucleotide sequence ID" value="NZ_BMEI01000003.1"/>
</dbReference>
<dbReference type="AlphaFoldDB" id="A0A4S2H9V3"/>
<protein>
    <submittedName>
        <fullName evidence="1">Uncharacterized protein</fullName>
    </submittedName>
</protein>
<keyword evidence="2" id="KW-1185">Reference proteome</keyword>
<gene>
    <name evidence="1" type="ORF">E5162_11230</name>
</gene>
<evidence type="ECO:0000313" key="2">
    <source>
        <dbReference type="Proteomes" id="UP000305451"/>
    </source>
</evidence>
<dbReference type="OrthoDB" id="7629143at2"/>
<organism evidence="1 2">
    <name type="scientific">Marinicauda pacifica</name>
    <dbReference type="NCBI Taxonomy" id="1133559"/>
    <lineage>
        <taxon>Bacteria</taxon>
        <taxon>Pseudomonadati</taxon>
        <taxon>Pseudomonadota</taxon>
        <taxon>Alphaproteobacteria</taxon>
        <taxon>Maricaulales</taxon>
        <taxon>Maricaulaceae</taxon>
        <taxon>Marinicauda</taxon>
    </lineage>
</organism>
<dbReference type="Proteomes" id="UP000305451">
    <property type="component" value="Unassembled WGS sequence"/>
</dbReference>
<sequence>MQQLKMDGMTGASADAGWSHILQVDLPDVPGRERLADHIDQYIALFLREFDAFRSAFTRLDAGRFGLDAGSADWDALARLRDELATRLFPESEHWRIFITENEVEDESAYELARPSPDFDLDFADGEAGAVDADGAGPTSNEEGLDIAGELSRFREDLGQIAQSLTGHEALRESVDRFREEMSEMSEIFAERVTNAAGTIDHAAQRIEASAALMPDPDRLELVLTRNEASAAILERGVRQSLTLLLQAVETMAERGALDDEPQRRIASGD</sequence>
<comment type="caution">
    <text evidence="1">The sequence shown here is derived from an EMBL/GenBank/DDBJ whole genome shotgun (WGS) entry which is preliminary data.</text>
</comment>
<evidence type="ECO:0000313" key="1">
    <source>
        <dbReference type="EMBL" id="TGY92222.1"/>
    </source>
</evidence>
<accession>A0A4S2H9V3</accession>